<dbReference type="Pfam" id="PF13649">
    <property type="entry name" value="Methyltransf_25"/>
    <property type="match status" value="1"/>
</dbReference>
<dbReference type="RefSeq" id="WP_166843346.1">
    <property type="nucleotide sequence ID" value="NZ_JAAONY010000004.1"/>
</dbReference>
<dbReference type="Proteomes" id="UP000528457">
    <property type="component" value="Unassembled WGS sequence"/>
</dbReference>
<dbReference type="CDD" id="cd02440">
    <property type="entry name" value="AdoMet_MTases"/>
    <property type="match status" value="1"/>
</dbReference>
<keyword evidence="2" id="KW-0808">Transferase</keyword>
<evidence type="ECO:0000256" key="3">
    <source>
        <dbReference type="ARBA" id="ARBA00022691"/>
    </source>
</evidence>
<dbReference type="PANTHER" id="PTHR43464">
    <property type="entry name" value="METHYLTRANSFERASE"/>
    <property type="match status" value="1"/>
</dbReference>
<protein>
    <submittedName>
        <fullName evidence="5">2-polyprenyl-3-methyl-5-hydroxy-6-metoxy-1, 4-benzoquinol methylase</fullName>
    </submittedName>
</protein>
<dbReference type="InterPro" id="IPR041698">
    <property type="entry name" value="Methyltransf_25"/>
</dbReference>
<dbReference type="InterPro" id="IPR029063">
    <property type="entry name" value="SAM-dependent_MTases_sf"/>
</dbReference>
<dbReference type="GO" id="GO:0008168">
    <property type="term" value="F:methyltransferase activity"/>
    <property type="evidence" value="ECO:0007669"/>
    <property type="project" value="UniProtKB-KW"/>
</dbReference>
<reference evidence="5 6" key="1">
    <citation type="submission" date="2020-08" db="EMBL/GenBank/DDBJ databases">
        <title>Genomic Encyclopedia of Type Strains, Phase IV (KMG-IV): sequencing the most valuable type-strain genomes for metagenomic binning, comparative biology and taxonomic classification.</title>
        <authorList>
            <person name="Goeker M."/>
        </authorList>
    </citation>
    <scope>NUCLEOTIDE SEQUENCE [LARGE SCALE GENOMIC DNA]</scope>
    <source>
        <strain evidence="5 6">DSM 22368</strain>
    </source>
</reference>
<sequence length="202" mass="23291">MAPKELGKQYDRIAQWWHEQHQNSQYGLVQCERALRLVADQEGFSGGAALDVGCGAGGRFVRMLEEKGFVITGLDVSAEMIRLAKEQHPQHHFYHQDICDWQTEERFDFILAWDSLFCLPYEQQLPVLEKLCACLNPGGIFVYTFGDDDGWHTDTWLEDEFYYSSIGIERNIQCLLGQGMAIKHVELDQYPEKHVYIIASKI</sequence>
<keyword evidence="1 5" id="KW-0489">Methyltransferase</keyword>
<comment type="caution">
    <text evidence="5">The sequence shown here is derived from an EMBL/GenBank/DDBJ whole genome shotgun (WGS) entry which is preliminary data.</text>
</comment>
<evidence type="ECO:0000259" key="4">
    <source>
        <dbReference type="Pfam" id="PF13649"/>
    </source>
</evidence>
<evidence type="ECO:0000313" key="6">
    <source>
        <dbReference type="Proteomes" id="UP000528457"/>
    </source>
</evidence>
<feature type="domain" description="Methyltransferase" evidence="4">
    <location>
        <begin position="50"/>
        <end position="139"/>
    </location>
</feature>
<dbReference type="PANTHER" id="PTHR43464:SF19">
    <property type="entry name" value="UBIQUINONE BIOSYNTHESIS O-METHYLTRANSFERASE, MITOCHONDRIAL"/>
    <property type="match status" value="1"/>
</dbReference>
<evidence type="ECO:0000313" key="5">
    <source>
        <dbReference type="EMBL" id="MBB6523645.1"/>
    </source>
</evidence>
<organism evidence="5 6">
    <name type="scientific">Pseudoteredinibacter isoporae</name>
    <dbReference type="NCBI Taxonomy" id="570281"/>
    <lineage>
        <taxon>Bacteria</taxon>
        <taxon>Pseudomonadati</taxon>
        <taxon>Pseudomonadota</taxon>
        <taxon>Gammaproteobacteria</taxon>
        <taxon>Cellvibrionales</taxon>
        <taxon>Cellvibrionaceae</taxon>
        <taxon>Pseudoteredinibacter</taxon>
    </lineage>
</organism>
<dbReference type="GO" id="GO:0032259">
    <property type="term" value="P:methylation"/>
    <property type="evidence" value="ECO:0007669"/>
    <property type="project" value="UniProtKB-KW"/>
</dbReference>
<accession>A0A7X0JY21</accession>
<dbReference type="SUPFAM" id="SSF53335">
    <property type="entry name" value="S-adenosyl-L-methionine-dependent methyltransferases"/>
    <property type="match status" value="1"/>
</dbReference>
<dbReference type="AlphaFoldDB" id="A0A7X0JY21"/>
<keyword evidence="6" id="KW-1185">Reference proteome</keyword>
<gene>
    <name evidence="5" type="ORF">HNR48_003959</name>
</gene>
<keyword evidence="3" id="KW-0949">S-adenosyl-L-methionine</keyword>
<evidence type="ECO:0000256" key="1">
    <source>
        <dbReference type="ARBA" id="ARBA00022603"/>
    </source>
</evidence>
<name>A0A7X0JY21_9GAMM</name>
<dbReference type="Gene3D" id="3.40.50.150">
    <property type="entry name" value="Vaccinia Virus protein VP39"/>
    <property type="match status" value="1"/>
</dbReference>
<evidence type="ECO:0000256" key="2">
    <source>
        <dbReference type="ARBA" id="ARBA00022679"/>
    </source>
</evidence>
<proteinExistence type="predicted"/>
<dbReference type="EMBL" id="JACHHT010000004">
    <property type="protein sequence ID" value="MBB6523645.1"/>
    <property type="molecule type" value="Genomic_DNA"/>
</dbReference>
<dbReference type="InParanoid" id="A0A7X0JY21"/>